<dbReference type="EMBL" id="KK914377">
    <property type="protein sequence ID" value="KDP37852.1"/>
    <property type="molecule type" value="Genomic_DNA"/>
</dbReference>
<evidence type="ECO:0000313" key="2">
    <source>
        <dbReference type="EMBL" id="KDP37852.1"/>
    </source>
</evidence>
<keyword evidence="3" id="KW-1185">Reference proteome</keyword>
<organism evidence="2 3">
    <name type="scientific">Jatropha curcas</name>
    <name type="common">Barbados nut</name>
    <dbReference type="NCBI Taxonomy" id="180498"/>
    <lineage>
        <taxon>Eukaryota</taxon>
        <taxon>Viridiplantae</taxon>
        <taxon>Streptophyta</taxon>
        <taxon>Embryophyta</taxon>
        <taxon>Tracheophyta</taxon>
        <taxon>Spermatophyta</taxon>
        <taxon>Magnoliopsida</taxon>
        <taxon>eudicotyledons</taxon>
        <taxon>Gunneridae</taxon>
        <taxon>Pentapetalae</taxon>
        <taxon>rosids</taxon>
        <taxon>fabids</taxon>
        <taxon>Malpighiales</taxon>
        <taxon>Euphorbiaceae</taxon>
        <taxon>Crotonoideae</taxon>
        <taxon>Jatropheae</taxon>
        <taxon>Jatropha</taxon>
    </lineage>
</organism>
<reference evidence="2 3" key="1">
    <citation type="journal article" date="2014" name="PLoS ONE">
        <title>Global Analysis of Gene Expression Profiles in Physic Nut (Jatropha curcas L.) Seedlings Exposed to Salt Stress.</title>
        <authorList>
            <person name="Zhang L."/>
            <person name="Zhang C."/>
            <person name="Wu P."/>
            <person name="Chen Y."/>
            <person name="Li M."/>
            <person name="Jiang H."/>
            <person name="Wu G."/>
        </authorList>
    </citation>
    <scope>NUCLEOTIDE SEQUENCE [LARGE SCALE GENOMIC DNA]</scope>
    <source>
        <strain evidence="3">cv. GZQX0401</strain>
        <tissue evidence="2">Young leaves</tissue>
    </source>
</reference>
<gene>
    <name evidence="2" type="ORF">JCGZ_06359</name>
</gene>
<proteinExistence type="predicted"/>
<dbReference type="Proteomes" id="UP000027138">
    <property type="component" value="Unassembled WGS sequence"/>
</dbReference>
<protein>
    <submittedName>
        <fullName evidence="2">Uncharacterized protein</fullName>
    </submittedName>
</protein>
<accession>A0A067KP00</accession>
<evidence type="ECO:0000313" key="3">
    <source>
        <dbReference type="Proteomes" id="UP000027138"/>
    </source>
</evidence>
<evidence type="ECO:0000256" key="1">
    <source>
        <dbReference type="SAM" id="MobiDB-lite"/>
    </source>
</evidence>
<feature type="region of interest" description="Disordered" evidence="1">
    <location>
        <begin position="1"/>
        <end position="24"/>
    </location>
</feature>
<dbReference type="AlphaFoldDB" id="A0A067KP00"/>
<name>A0A067KP00_JATCU</name>
<sequence length="187" mass="21606">MMKRKKIKSSWVPQKTKIKKRKKKRKKMMMKIEILNALCVMDTKLIDAEKYGREPTTMEVFTYTHTKDHDVNTFVDKRALGINGVKRRGKDVASGLRHHSFIAAQHLTLLQPPHDHGPTTVPRRLVHYGCVLMSRRDKLQSLKRMSCGCPVSMVLVLLPLILYCYKSTCFYSSASATIVSSRYQYCR</sequence>